<dbReference type="EMBL" id="CP011104">
    <property type="protein sequence ID" value="AKH63228.1"/>
    <property type="molecule type" value="Genomic_DNA"/>
</dbReference>
<accession>A0A0F7LME8</accession>
<feature type="transmembrane region" description="Helical" evidence="1">
    <location>
        <begin position="169"/>
        <end position="191"/>
    </location>
</feature>
<keyword evidence="1" id="KW-0472">Membrane</keyword>
<dbReference type="STRING" id="230089.VY86_07635"/>
<dbReference type="PATRIC" id="fig|230089.6.peg.1684"/>
<keyword evidence="3" id="KW-1185">Reference proteome</keyword>
<dbReference type="KEGG" id="ptt:VY86_07635"/>
<dbReference type="AlphaFoldDB" id="A0A0F7LME8"/>
<reference evidence="3" key="2">
    <citation type="submission" date="2015-03" db="EMBL/GenBank/DDBJ databases">
        <title>Genome sequence of Azospirillum thiophilum strain DSM 21654T.</title>
        <authorList>
            <person name="Kwak Y."/>
            <person name="Shin J.-H."/>
        </authorList>
    </citation>
    <scope>NUCLEOTIDE SEQUENCE [LARGE SCALE GENOMIC DNA]</scope>
    <source>
        <strain evidence="3">DSM 15199</strain>
    </source>
</reference>
<keyword evidence="1" id="KW-0812">Transmembrane</keyword>
<feature type="transmembrane region" description="Helical" evidence="1">
    <location>
        <begin position="45"/>
        <end position="61"/>
    </location>
</feature>
<feature type="transmembrane region" description="Helical" evidence="1">
    <location>
        <begin position="350"/>
        <end position="383"/>
    </location>
</feature>
<reference evidence="2 3" key="1">
    <citation type="journal article" date="2015" name="J. Biotechnol.">
        <title>Complete genome sequence of Photorhabdus temperata subsp. thracensis 39-8(T), an entomopathogenic bacterium for the improved commercial bioinsecticide.</title>
        <authorList>
            <person name="Kwak Y."/>
            <person name="Shin J.H."/>
        </authorList>
    </citation>
    <scope>NUCLEOTIDE SEQUENCE [LARGE SCALE GENOMIC DNA]</scope>
    <source>
        <strain evidence="2 3">DSM 15199</strain>
    </source>
</reference>
<feature type="transmembrane region" description="Helical" evidence="1">
    <location>
        <begin position="122"/>
        <end position="142"/>
    </location>
</feature>
<feature type="transmembrane region" description="Helical" evidence="1">
    <location>
        <begin position="233"/>
        <end position="255"/>
    </location>
</feature>
<protein>
    <submittedName>
        <fullName evidence="2">Uncharacterized protein</fullName>
    </submittedName>
</protein>
<feature type="transmembrane region" description="Helical" evidence="1">
    <location>
        <begin position="198"/>
        <end position="221"/>
    </location>
</feature>
<name>A0A0F7LME8_9GAMM</name>
<organism evidence="2 3">
    <name type="scientific">Photorhabdus thracensis</name>
    <dbReference type="NCBI Taxonomy" id="230089"/>
    <lineage>
        <taxon>Bacteria</taxon>
        <taxon>Pseudomonadati</taxon>
        <taxon>Pseudomonadota</taxon>
        <taxon>Gammaproteobacteria</taxon>
        <taxon>Enterobacterales</taxon>
        <taxon>Morganellaceae</taxon>
        <taxon>Photorhabdus</taxon>
    </lineage>
</organism>
<keyword evidence="1" id="KW-1133">Transmembrane helix</keyword>
<feature type="transmembrane region" description="Helical" evidence="1">
    <location>
        <begin position="307"/>
        <end position="330"/>
    </location>
</feature>
<evidence type="ECO:0000313" key="2">
    <source>
        <dbReference type="EMBL" id="AKH63228.1"/>
    </source>
</evidence>
<gene>
    <name evidence="2" type="ORF">VY86_07635</name>
</gene>
<evidence type="ECO:0000256" key="1">
    <source>
        <dbReference type="SAM" id="Phobius"/>
    </source>
</evidence>
<dbReference type="Proteomes" id="UP000034866">
    <property type="component" value="Chromosome"/>
</dbReference>
<sequence length="402" mass="46422">MRINVKNFLYFIVCSWIIISSVYYVDALLTGITRTFVEENLLHKLVKYIVCFLISLFLCFISRSYKLILLSLLFYSFSLFSFIISNEHITLFSTTMLIIGSMCSFCLLLPLFYERIDSINRIFIFSGILIGFFSILEITVFYDQMSSYWRATGGIRSISSLFNPNNSGLYAGAIILLIFSIGINKSIITLLSLGLSTFTLVASGSRTAWVSLFIIFFLSLFMKDKASQNIRGYIPFLFVLGIFFLFFQLLGYGIVINGDIENQHRGLDIYTADIRVQNFIYYISSLDIDLLLPDFTDKRIKFIQDNVYLVILNMFGLVGFVFLFFCFIFLHVKSYMHWRKPSKDISAWKIVFYYLIISGLSGSFINSFPMNQIFFISIGYFLFKKKGNEVNHIKFGKVAINV</sequence>
<feature type="transmembrane region" description="Helical" evidence="1">
    <location>
        <begin position="68"/>
        <end position="85"/>
    </location>
</feature>
<feature type="transmembrane region" description="Helical" evidence="1">
    <location>
        <begin position="7"/>
        <end position="25"/>
    </location>
</feature>
<proteinExistence type="predicted"/>
<evidence type="ECO:0000313" key="3">
    <source>
        <dbReference type="Proteomes" id="UP000034866"/>
    </source>
</evidence>
<feature type="transmembrane region" description="Helical" evidence="1">
    <location>
        <begin position="91"/>
        <end position="113"/>
    </location>
</feature>